<dbReference type="AlphaFoldDB" id="A0A814RCU0"/>
<comment type="similarity">
    <text evidence="4">Belongs to the glycosyl hydrolase 18 family.</text>
</comment>
<evidence type="ECO:0000313" key="9">
    <source>
        <dbReference type="EMBL" id="CAF2093018.1"/>
    </source>
</evidence>
<dbReference type="GO" id="GO:0008061">
    <property type="term" value="F:chitin binding"/>
    <property type="evidence" value="ECO:0007669"/>
    <property type="project" value="InterPro"/>
</dbReference>
<keyword evidence="2 3" id="KW-0326">Glycosidase</keyword>
<feature type="transmembrane region" description="Helical" evidence="5">
    <location>
        <begin position="6"/>
        <end position="24"/>
    </location>
</feature>
<dbReference type="Gene3D" id="3.10.50.10">
    <property type="match status" value="1"/>
</dbReference>
<keyword evidence="5" id="KW-0812">Transmembrane</keyword>
<dbReference type="Pfam" id="PF00704">
    <property type="entry name" value="Glyco_hydro_18"/>
    <property type="match status" value="1"/>
</dbReference>
<evidence type="ECO:0000313" key="8">
    <source>
        <dbReference type="EMBL" id="CAF1630708.1"/>
    </source>
</evidence>
<dbReference type="GO" id="GO:0006032">
    <property type="term" value="P:chitin catabolic process"/>
    <property type="evidence" value="ECO:0007669"/>
    <property type="project" value="TreeGrafter"/>
</dbReference>
<dbReference type="EMBL" id="CAJNOV010003222">
    <property type="protein sequence ID" value="CAF1132150.1"/>
    <property type="molecule type" value="Genomic_DNA"/>
</dbReference>
<proteinExistence type="inferred from homology"/>
<dbReference type="InterPro" id="IPR029070">
    <property type="entry name" value="Chitinase_insertion_sf"/>
</dbReference>
<evidence type="ECO:0000256" key="2">
    <source>
        <dbReference type="ARBA" id="ARBA00023295"/>
    </source>
</evidence>
<dbReference type="InterPro" id="IPR001579">
    <property type="entry name" value="Glyco_hydro_18_chit_AS"/>
</dbReference>
<dbReference type="InterPro" id="IPR011583">
    <property type="entry name" value="Chitinase_II/V-like_cat"/>
</dbReference>
<dbReference type="GO" id="GO:0005576">
    <property type="term" value="C:extracellular region"/>
    <property type="evidence" value="ECO:0007669"/>
    <property type="project" value="TreeGrafter"/>
</dbReference>
<dbReference type="PANTHER" id="PTHR11177:SF317">
    <property type="entry name" value="CHITINASE 12-RELATED"/>
    <property type="match status" value="1"/>
</dbReference>
<dbReference type="InterPro" id="IPR001223">
    <property type="entry name" value="Glyco_hydro18_cat"/>
</dbReference>
<dbReference type="PANTHER" id="PTHR11177">
    <property type="entry name" value="CHITINASE"/>
    <property type="match status" value="1"/>
</dbReference>
<evidence type="ECO:0000256" key="4">
    <source>
        <dbReference type="RuleBase" id="RU004453"/>
    </source>
</evidence>
<dbReference type="EMBL" id="CAJNOW010014176">
    <property type="protein sequence ID" value="CAF1630708.1"/>
    <property type="molecule type" value="Genomic_DNA"/>
</dbReference>
<evidence type="ECO:0000256" key="1">
    <source>
        <dbReference type="ARBA" id="ARBA00022801"/>
    </source>
</evidence>
<reference evidence="7" key="1">
    <citation type="submission" date="2021-02" db="EMBL/GenBank/DDBJ databases">
        <authorList>
            <person name="Nowell W R."/>
        </authorList>
    </citation>
    <scope>NUCLEOTIDE SEQUENCE</scope>
</reference>
<evidence type="ECO:0000259" key="6">
    <source>
        <dbReference type="PROSITE" id="PS51910"/>
    </source>
</evidence>
<dbReference type="EMBL" id="CAJNRE010010583">
    <property type="protein sequence ID" value="CAF2093018.1"/>
    <property type="molecule type" value="Genomic_DNA"/>
</dbReference>
<dbReference type="OrthoDB" id="73875at2759"/>
<keyword evidence="5" id="KW-0472">Membrane</keyword>
<dbReference type="SUPFAM" id="SSF51445">
    <property type="entry name" value="(Trans)glycosidases"/>
    <property type="match status" value="1"/>
</dbReference>
<feature type="domain" description="GH18" evidence="6">
    <location>
        <begin position="32"/>
        <end position="410"/>
    </location>
</feature>
<organism evidence="7 10">
    <name type="scientific">Rotaria magnacalcarata</name>
    <dbReference type="NCBI Taxonomy" id="392030"/>
    <lineage>
        <taxon>Eukaryota</taxon>
        <taxon>Metazoa</taxon>
        <taxon>Spiralia</taxon>
        <taxon>Gnathifera</taxon>
        <taxon>Rotifera</taxon>
        <taxon>Eurotatoria</taxon>
        <taxon>Bdelloidea</taxon>
        <taxon>Philodinida</taxon>
        <taxon>Philodinidae</taxon>
        <taxon>Rotaria</taxon>
    </lineage>
</organism>
<dbReference type="SUPFAM" id="SSF54556">
    <property type="entry name" value="Chitinase insertion domain"/>
    <property type="match status" value="1"/>
</dbReference>
<dbReference type="InterPro" id="IPR050314">
    <property type="entry name" value="Glycosyl_Hydrlase_18"/>
</dbReference>
<dbReference type="Proteomes" id="UP000663855">
    <property type="component" value="Unassembled WGS sequence"/>
</dbReference>
<sequence>MSCTTFIISMCFSLIYLSLLLLLVNSNLAVKYSRVCYFTNWGVHRSMKEARLRPEDIPADLCTHIFYAFAGIGGLTLQAKHPNDLNIYQGEQPLYPRIMKLKEKNPDLKILISCGGWGNSGEFDSIASSESSRETFSKNAITFCRQHGFDGVDLDWEFPSSNHRENFGLLTRTMHRAFKKEAKKAKKDRLLISLAVAAGEVLVKQGYDVPVLCHYVDLINVMTYDLYGSWTNKIGHHSALFHRRGEKGLERDLNTNSSMYNWVKAGCPRDRLIIGIPGYGRAFIASGGDPLKAYGEPGGVSSISSPYLGESGLLAFYEICKKELSEGFKRYWHKEHEISISFKDGTWIGYDDPESVRNKCEYVKREGFGGAMIWALDMDDFSGKFCQKNRKKRLKRFPLVNAMKQVFEYDEITTQITTLPIQTTTFSNGSILLDEEIQTLLDQMFEEASSSSLSSSLSQFYSFLLIIFIILIT</sequence>
<comment type="caution">
    <text evidence="7">The sequence shown here is derived from an EMBL/GenBank/DDBJ whole genome shotgun (WGS) entry which is preliminary data.</text>
</comment>
<protein>
    <recommendedName>
        <fullName evidence="6">GH18 domain-containing protein</fullName>
    </recommendedName>
</protein>
<dbReference type="Proteomes" id="UP000663824">
    <property type="component" value="Unassembled WGS sequence"/>
</dbReference>
<evidence type="ECO:0000256" key="3">
    <source>
        <dbReference type="RuleBase" id="RU000489"/>
    </source>
</evidence>
<dbReference type="SMART" id="SM00636">
    <property type="entry name" value="Glyco_18"/>
    <property type="match status" value="1"/>
</dbReference>
<dbReference type="GO" id="GO:0005975">
    <property type="term" value="P:carbohydrate metabolic process"/>
    <property type="evidence" value="ECO:0007669"/>
    <property type="project" value="InterPro"/>
</dbReference>
<dbReference type="PROSITE" id="PS01095">
    <property type="entry name" value="GH18_1"/>
    <property type="match status" value="1"/>
</dbReference>
<accession>A0A814RCU0</accession>
<keyword evidence="5" id="KW-1133">Transmembrane helix</keyword>
<gene>
    <name evidence="7" type="ORF">CJN711_LOCUS8612</name>
    <name evidence="8" type="ORF">KQP761_LOCUS26170</name>
    <name evidence="9" type="ORF">MBJ925_LOCUS20902</name>
</gene>
<dbReference type="Proteomes" id="UP000663834">
    <property type="component" value="Unassembled WGS sequence"/>
</dbReference>
<dbReference type="Gene3D" id="3.20.20.80">
    <property type="entry name" value="Glycosidases"/>
    <property type="match status" value="1"/>
</dbReference>
<evidence type="ECO:0000313" key="7">
    <source>
        <dbReference type="EMBL" id="CAF1132150.1"/>
    </source>
</evidence>
<name>A0A814RCU0_9BILA</name>
<keyword evidence="1 3" id="KW-0378">Hydrolase</keyword>
<evidence type="ECO:0000313" key="10">
    <source>
        <dbReference type="Proteomes" id="UP000663855"/>
    </source>
</evidence>
<evidence type="ECO:0000256" key="5">
    <source>
        <dbReference type="SAM" id="Phobius"/>
    </source>
</evidence>
<dbReference type="GO" id="GO:0004568">
    <property type="term" value="F:chitinase activity"/>
    <property type="evidence" value="ECO:0007669"/>
    <property type="project" value="UniProtKB-ARBA"/>
</dbReference>
<dbReference type="InterPro" id="IPR017853">
    <property type="entry name" value="GH"/>
</dbReference>
<dbReference type="PROSITE" id="PS51910">
    <property type="entry name" value="GH18_2"/>
    <property type="match status" value="1"/>
</dbReference>